<feature type="compositionally biased region" description="Low complexity" evidence="1">
    <location>
        <begin position="99"/>
        <end position="117"/>
    </location>
</feature>
<keyword evidence="3" id="KW-1185">Reference proteome</keyword>
<organism evidence="2 3">
    <name type="scientific">Sclerotinia nivalis</name>
    <dbReference type="NCBI Taxonomy" id="352851"/>
    <lineage>
        <taxon>Eukaryota</taxon>
        <taxon>Fungi</taxon>
        <taxon>Dikarya</taxon>
        <taxon>Ascomycota</taxon>
        <taxon>Pezizomycotina</taxon>
        <taxon>Leotiomycetes</taxon>
        <taxon>Helotiales</taxon>
        <taxon>Sclerotiniaceae</taxon>
        <taxon>Sclerotinia</taxon>
    </lineage>
</organism>
<evidence type="ECO:0000256" key="1">
    <source>
        <dbReference type="SAM" id="MobiDB-lite"/>
    </source>
</evidence>
<accession>A0A9X0ARL4</accession>
<dbReference type="AlphaFoldDB" id="A0A9X0ARL4"/>
<name>A0A9X0ARL4_9HELO</name>
<dbReference type="OrthoDB" id="3599211at2759"/>
<protein>
    <submittedName>
        <fullName evidence="2">Uncharacterized protein</fullName>
    </submittedName>
</protein>
<sequence length="331" mass="36139">MPQVYCSLCGAPIHEGGTLVDQPTEWLTKSLLLTIAYSTSPNFTLDAYFPRNCSPGTSYSFHLGPTSPPESTRHILKLPAKPHGESTSFDILSIPTLPSNSDLSSSSSTTSDLYSSTGEPISPGQTVTAFAVKTQKSTPSPIQNRGGDLFIPIHEACMEIAEHYFTTTSDSSTSEQETSPTNGKITDIHSLWEVLYRSLLGEAVPLSYPYILEEPHDYYGGRSCRNVYWEPDDDEVFGPLLEANPLSNSNFESIIQQHISSFPSPTSSSSIPSLSDFPSIPWLWDMDILSIIASKCAANVRFLDVCNLLAYNSDIYIPRSSSPSGMKSDGN</sequence>
<dbReference type="Proteomes" id="UP001152300">
    <property type="component" value="Unassembled WGS sequence"/>
</dbReference>
<gene>
    <name evidence="2" type="ORF">OCU04_003255</name>
</gene>
<comment type="caution">
    <text evidence="2">The sequence shown here is derived from an EMBL/GenBank/DDBJ whole genome shotgun (WGS) entry which is preliminary data.</text>
</comment>
<proteinExistence type="predicted"/>
<feature type="region of interest" description="Disordered" evidence="1">
    <location>
        <begin position="99"/>
        <end position="120"/>
    </location>
</feature>
<evidence type="ECO:0000313" key="2">
    <source>
        <dbReference type="EMBL" id="KAJ8067647.1"/>
    </source>
</evidence>
<dbReference type="EMBL" id="JAPEIS010000003">
    <property type="protein sequence ID" value="KAJ8067647.1"/>
    <property type="molecule type" value="Genomic_DNA"/>
</dbReference>
<evidence type="ECO:0000313" key="3">
    <source>
        <dbReference type="Proteomes" id="UP001152300"/>
    </source>
</evidence>
<reference evidence="2" key="1">
    <citation type="submission" date="2022-11" db="EMBL/GenBank/DDBJ databases">
        <title>Genome Resource of Sclerotinia nivalis Strain SnTB1, a Plant Pathogen Isolated from American Ginseng.</title>
        <authorList>
            <person name="Fan S."/>
        </authorList>
    </citation>
    <scope>NUCLEOTIDE SEQUENCE</scope>
    <source>
        <strain evidence="2">SnTB1</strain>
    </source>
</reference>